<evidence type="ECO:0000313" key="14">
    <source>
        <dbReference type="Proteomes" id="UP001143545"/>
    </source>
</evidence>
<keyword evidence="2 8" id="KW-0813">Transport</keyword>
<feature type="domain" description="TonB-dependent receptor-like beta-barrel" evidence="11">
    <location>
        <begin position="408"/>
        <end position="991"/>
    </location>
</feature>
<reference evidence="13" key="1">
    <citation type="submission" date="2022-07" db="EMBL/GenBank/DDBJ databases">
        <title>Taxonomy of Novel Oxalotrophic and Methylotrophic Bacteria.</title>
        <authorList>
            <person name="Sahin N."/>
            <person name="Tani A."/>
        </authorList>
    </citation>
    <scope>NUCLEOTIDE SEQUENCE</scope>
    <source>
        <strain evidence="13">AM327</strain>
    </source>
</reference>
<dbReference type="Gene3D" id="2.40.170.20">
    <property type="entry name" value="TonB-dependent receptor, beta-barrel domain"/>
    <property type="match status" value="1"/>
</dbReference>
<dbReference type="InterPro" id="IPR008969">
    <property type="entry name" value="CarboxyPept-like_regulatory"/>
</dbReference>
<evidence type="ECO:0000256" key="5">
    <source>
        <dbReference type="ARBA" id="ARBA00023077"/>
    </source>
</evidence>
<dbReference type="Proteomes" id="UP001143545">
    <property type="component" value="Unassembled WGS sequence"/>
</dbReference>
<name>A0A9W6B2U7_9FLAO</name>
<evidence type="ECO:0000256" key="10">
    <source>
        <dbReference type="SAM" id="SignalP"/>
    </source>
</evidence>
<dbReference type="Pfam" id="PF00593">
    <property type="entry name" value="TonB_dep_Rec_b-barrel"/>
    <property type="match status" value="1"/>
</dbReference>
<comment type="subcellular location">
    <subcellularLocation>
        <location evidence="1 8">Cell outer membrane</location>
        <topology evidence="1 8">Multi-pass membrane protein</topology>
    </subcellularLocation>
</comment>
<keyword evidence="14" id="KW-1185">Reference proteome</keyword>
<dbReference type="AlphaFoldDB" id="A0A9W6B2U7"/>
<dbReference type="InterPro" id="IPR023996">
    <property type="entry name" value="TonB-dep_OMP_SusC/RagA"/>
</dbReference>
<dbReference type="GO" id="GO:0009279">
    <property type="term" value="C:cell outer membrane"/>
    <property type="evidence" value="ECO:0007669"/>
    <property type="project" value="UniProtKB-SubCell"/>
</dbReference>
<feature type="domain" description="TonB-dependent receptor plug" evidence="12">
    <location>
        <begin position="119"/>
        <end position="226"/>
    </location>
</feature>
<dbReference type="Pfam" id="PF13715">
    <property type="entry name" value="CarbopepD_reg_2"/>
    <property type="match status" value="1"/>
</dbReference>
<dbReference type="NCBIfam" id="TIGR04056">
    <property type="entry name" value="OMP_RagA_SusC"/>
    <property type="match status" value="1"/>
</dbReference>
<evidence type="ECO:0000256" key="6">
    <source>
        <dbReference type="ARBA" id="ARBA00023136"/>
    </source>
</evidence>
<evidence type="ECO:0000256" key="4">
    <source>
        <dbReference type="ARBA" id="ARBA00022692"/>
    </source>
</evidence>
<organism evidence="13 14">
    <name type="scientific">Neptunitalea chrysea</name>
    <dbReference type="NCBI Taxonomy" id="1647581"/>
    <lineage>
        <taxon>Bacteria</taxon>
        <taxon>Pseudomonadati</taxon>
        <taxon>Bacteroidota</taxon>
        <taxon>Flavobacteriia</taxon>
        <taxon>Flavobacteriales</taxon>
        <taxon>Flavobacteriaceae</taxon>
        <taxon>Neptunitalea</taxon>
    </lineage>
</organism>
<dbReference type="InterPro" id="IPR023997">
    <property type="entry name" value="TonB-dep_OMP_SusC/RagA_CS"/>
</dbReference>
<evidence type="ECO:0000313" key="13">
    <source>
        <dbReference type="EMBL" id="GLB51264.1"/>
    </source>
</evidence>
<dbReference type="PROSITE" id="PS52016">
    <property type="entry name" value="TONB_DEPENDENT_REC_3"/>
    <property type="match status" value="1"/>
</dbReference>
<keyword evidence="10" id="KW-0732">Signal</keyword>
<feature type="signal peptide" evidence="10">
    <location>
        <begin position="1"/>
        <end position="26"/>
    </location>
</feature>
<evidence type="ECO:0000256" key="7">
    <source>
        <dbReference type="ARBA" id="ARBA00023237"/>
    </source>
</evidence>
<accession>A0A9W6B2U7</accession>
<comment type="similarity">
    <text evidence="8 9">Belongs to the TonB-dependent receptor family.</text>
</comment>
<proteinExistence type="inferred from homology"/>
<dbReference type="Gene3D" id="2.60.40.1120">
    <property type="entry name" value="Carboxypeptidase-like, regulatory domain"/>
    <property type="match status" value="1"/>
</dbReference>
<evidence type="ECO:0000256" key="3">
    <source>
        <dbReference type="ARBA" id="ARBA00022452"/>
    </source>
</evidence>
<dbReference type="NCBIfam" id="TIGR04057">
    <property type="entry name" value="SusC_RagA_signa"/>
    <property type="match status" value="1"/>
</dbReference>
<dbReference type="SUPFAM" id="SSF56935">
    <property type="entry name" value="Porins"/>
    <property type="match status" value="1"/>
</dbReference>
<gene>
    <name evidence="13" type="ORF">NBRC110019_03030</name>
</gene>
<dbReference type="InterPro" id="IPR037066">
    <property type="entry name" value="Plug_dom_sf"/>
</dbReference>
<keyword evidence="7 8" id="KW-0998">Cell outer membrane</keyword>
<keyword evidence="5 9" id="KW-0798">TonB box</keyword>
<dbReference type="InterPro" id="IPR000531">
    <property type="entry name" value="Beta-barrel_TonB"/>
</dbReference>
<sequence length="1027" mass="112934">MKNVNTHPILRVLILFLLLVPVVSFAQSKTVTGTVVDTDDIPVLGATIMVKGGNTGTQTDFDGNFSIEVESGQTLVISFIGMETQEILITNQTTLSVTLGVNSTELEEVVVVGYGQTKRSDVTGSIVSLGADEIASRPVNNAIQAIQGKAAGVDITSPERPGTVGSITIRGVRSLTASNSPLYVLDGIPLITGGIDNLNPTDIESIDILKDASATAIYGSRGANGVVIITTKKGKTGRFTINLNYSTTIEEIVNRADMMNASEYITFRRWAKHYADPDTYPRGDNPNEDNDYDIFLGSSDPYAWANILKGWEGGTWDGSKVKSTDWTDYVTQTGITNQYTVNVSGGSEKLKAFGSIGYLDNKGTIVGQRFKRYTGKVSVDVKPKDWFSFGGTINASYGVIDYGQSTSGRNSLVNTTGLYNSARAIFAYAVPYDDDGNRIELPGGDVAVKTVIDEVKYSTDERINLRTFGSFYSQIDFGKIFPVLKGLKYRINFGPDISVARNGLFLDENSVVRSGSNYASLYKGQTLSYTLDNLIFYNKVVGKHAIDVTLLQSQTEYRSENSSMAASNIPYSDQLWNALTNSNVTLSSWGSGLTEKQLLSYMARINYTFDDKYILTTSGRYDGASQLAEGNKWAFFPSMAASWIITKEDFFKSTEWLNQLKLRVGVGATGNSAIDPYSTKGGLNSLFYPNGSNLIAGTTTDTNLANQDLTWEKTTQFNFGIDYSLFNYRVTGGIDLYTSTTKDLLLLKTIPTVTGYANTYANVGETKSSGIDLTLNTTNILTDDIQWDTTISASVQSNEIVELSNGTQDDINNNWFIGEQLGVIYGYQNDGLWQESDADEMALYNANGHTFSAGMTKPVDQNGDNQIDPNNDRVIIGNTLPKYILGVTNTFNYKNFELSVFLYGRFDYIYNTRGESQTGRFNQRKIDYYTENNTNAEYQKPIYTAGTGDPYAVALGYKSGSFLKVRNISLGYNFPKTITDNLNIQSLRLYVQAQNPGMIFSKIDWIDLDVRSSTFNRGITAGLNMEF</sequence>
<keyword evidence="6 8" id="KW-0472">Membrane</keyword>
<evidence type="ECO:0000256" key="8">
    <source>
        <dbReference type="PROSITE-ProRule" id="PRU01360"/>
    </source>
</evidence>
<evidence type="ECO:0000259" key="12">
    <source>
        <dbReference type="Pfam" id="PF07715"/>
    </source>
</evidence>
<dbReference type="InterPro" id="IPR012910">
    <property type="entry name" value="Plug_dom"/>
</dbReference>
<dbReference type="Gene3D" id="2.170.130.10">
    <property type="entry name" value="TonB-dependent receptor, plug domain"/>
    <property type="match status" value="1"/>
</dbReference>
<dbReference type="RefSeq" id="WP_281751626.1">
    <property type="nucleotide sequence ID" value="NZ_BRVP01000002.1"/>
</dbReference>
<evidence type="ECO:0000256" key="9">
    <source>
        <dbReference type="RuleBase" id="RU003357"/>
    </source>
</evidence>
<dbReference type="SUPFAM" id="SSF49464">
    <property type="entry name" value="Carboxypeptidase regulatory domain-like"/>
    <property type="match status" value="1"/>
</dbReference>
<dbReference type="FunFam" id="2.60.40.1120:FF:000003">
    <property type="entry name" value="Outer membrane protein Omp121"/>
    <property type="match status" value="1"/>
</dbReference>
<keyword evidence="3 8" id="KW-1134">Transmembrane beta strand</keyword>
<feature type="chain" id="PRO_5040910894" evidence="10">
    <location>
        <begin position="27"/>
        <end position="1027"/>
    </location>
</feature>
<protein>
    <submittedName>
        <fullName evidence="13">SusC/RagA family TonB-linked outer membrane protein</fullName>
    </submittedName>
</protein>
<dbReference type="Pfam" id="PF07715">
    <property type="entry name" value="Plug"/>
    <property type="match status" value="1"/>
</dbReference>
<dbReference type="EMBL" id="BRVP01000002">
    <property type="protein sequence ID" value="GLB51264.1"/>
    <property type="molecule type" value="Genomic_DNA"/>
</dbReference>
<evidence type="ECO:0000256" key="1">
    <source>
        <dbReference type="ARBA" id="ARBA00004571"/>
    </source>
</evidence>
<dbReference type="InterPro" id="IPR036942">
    <property type="entry name" value="Beta-barrel_TonB_sf"/>
</dbReference>
<evidence type="ECO:0000256" key="2">
    <source>
        <dbReference type="ARBA" id="ARBA00022448"/>
    </source>
</evidence>
<dbReference type="InterPro" id="IPR039426">
    <property type="entry name" value="TonB-dep_rcpt-like"/>
</dbReference>
<keyword evidence="4 8" id="KW-0812">Transmembrane</keyword>
<comment type="caution">
    <text evidence="13">The sequence shown here is derived from an EMBL/GenBank/DDBJ whole genome shotgun (WGS) entry which is preliminary data.</text>
</comment>
<evidence type="ECO:0000259" key="11">
    <source>
        <dbReference type="Pfam" id="PF00593"/>
    </source>
</evidence>